<feature type="region of interest" description="Disordered" evidence="1">
    <location>
        <begin position="108"/>
        <end position="136"/>
    </location>
</feature>
<feature type="region of interest" description="Disordered" evidence="1">
    <location>
        <begin position="165"/>
        <end position="217"/>
    </location>
</feature>
<dbReference type="GO" id="GO:0019210">
    <property type="term" value="F:kinase inhibitor activity"/>
    <property type="evidence" value="ECO:0007669"/>
    <property type="project" value="InterPro"/>
</dbReference>
<dbReference type="PANTHER" id="PTHR33312">
    <property type="entry name" value="MEMBRANE-ASSOCIATED KINASE REGULATOR 4-RELATED"/>
    <property type="match status" value="1"/>
</dbReference>
<dbReference type="GO" id="GO:0005886">
    <property type="term" value="C:plasma membrane"/>
    <property type="evidence" value="ECO:0007669"/>
    <property type="project" value="InterPro"/>
</dbReference>
<feature type="region of interest" description="Disordered" evidence="1">
    <location>
        <begin position="67"/>
        <end position="87"/>
    </location>
</feature>
<accession>A0A835EWF7</accession>
<feature type="region of interest" description="Disordered" evidence="1">
    <location>
        <begin position="256"/>
        <end position="296"/>
    </location>
</feature>
<sequence>MCPRATAAQQHCGAAMASVCSFVEEEYIDLDLSSCGEFEFRVRRSCGAGGGAADELLLYRGRLSASAPSPHKAAPRPAGKVQEVDVGCGGAGAGRRSAATVAPLQHSHSAAGFRDAHPSPVVRLRKEGSRRRKAAATARSVHAKLLASRAFFRSLFARTSCSDEQCRGGADVRRSRSATAPPPPPSGDAKSGGGCKAPFGQIKSSGGRAAPAPPTTLRSSIEQEKLLDEEELAAATAAVRQRKSFSGVIKWRHATAAAAPTAAAPAKPLSSSSSARRSSWAGGGCGPALKRSSSARSESEGLIQGAIAYCKRSQQQLGLARKSVSDASLCSAPSWHGSNPARSAVVLAYCH</sequence>
<dbReference type="InterPro" id="IPR039620">
    <property type="entry name" value="BKI1/MAKR1/3/4"/>
</dbReference>
<protein>
    <submittedName>
        <fullName evidence="2">Uncharacterized protein</fullName>
    </submittedName>
</protein>
<organism evidence="2 3">
    <name type="scientific">Digitaria exilis</name>
    <dbReference type="NCBI Taxonomy" id="1010633"/>
    <lineage>
        <taxon>Eukaryota</taxon>
        <taxon>Viridiplantae</taxon>
        <taxon>Streptophyta</taxon>
        <taxon>Embryophyta</taxon>
        <taxon>Tracheophyta</taxon>
        <taxon>Spermatophyta</taxon>
        <taxon>Magnoliopsida</taxon>
        <taxon>Liliopsida</taxon>
        <taxon>Poales</taxon>
        <taxon>Poaceae</taxon>
        <taxon>PACMAD clade</taxon>
        <taxon>Panicoideae</taxon>
        <taxon>Panicodae</taxon>
        <taxon>Paniceae</taxon>
        <taxon>Anthephorinae</taxon>
        <taxon>Digitaria</taxon>
    </lineage>
</organism>
<feature type="compositionally biased region" description="Basic and acidic residues" evidence="1">
    <location>
        <begin position="165"/>
        <end position="174"/>
    </location>
</feature>
<dbReference type="OrthoDB" id="1938320at2759"/>
<evidence type="ECO:0000256" key="1">
    <source>
        <dbReference type="SAM" id="MobiDB-lite"/>
    </source>
</evidence>
<evidence type="ECO:0000313" key="3">
    <source>
        <dbReference type="Proteomes" id="UP000636709"/>
    </source>
</evidence>
<dbReference type="AlphaFoldDB" id="A0A835EWF7"/>
<dbReference type="EMBL" id="JACEFO010001706">
    <property type="protein sequence ID" value="KAF8718700.1"/>
    <property type="molecule type" value="Genomic_DNA"/>
</dbReference>
<evidence type="ECO:0000313" key="2">
    <source>
        <dbReference type="EMBL" id="KAF8718700.1"/>
    </source>
</evidence>
<reference evidence="2" key="1">
    <citation type="submission" date="2020-07" db="EMBL/GenBank/DDBJ databases">
        <title>Genome sequence and genetic diversity analysis of an under-domesticated orphan crop, white fonio (Digitaria exilis).</title>
        <authorList>
            <person name="Bennetzen J.L."/>
            <person name="Chen S."/>
            <person name="Ma X."/>
            <person name="Wang X."/>
            <person name="Yssel A.E.J."/>
            <person name="Chaluvadi S.R."/>
            <person name="Johnson M."/>
            <person name="Gangashetty P."/>
            <person name="Hamidou F."/>
            <person name="Sanogo M.D."/>
            <person name="Zwaenepoel A."/>
            <person name="Wallace J."/>
            <person name="Van De Peer Y."/>
            <person name="Van Deynze A."/>
        </authorList>
    </citation>
    <scope>NUCLEOTIDE SEQUENCE</scope>
    <source>
        <tissue evidence="2">Leaves</tissue>
    </source>
</reference>
<name>A0A835EWF7_9POAL</name>
<comment type="caution">
    <text evidence="2">The sequence shown here is derived from an EMBL/GenBank/DDBJ whole genome shotgun (WGS) entry which is preliminary data.</text>
</comment>
<dbReference type="PANTHER" id="PTHR33312:SF7">
    <property type="entry name" value="EXPRESSED PROTEIN"/>
    <property type="match status" value="1"/>
</dbReference>
<keyword evidence="3" id="KW-1185">Reference proteome</keyword>
<dbReference type="Proteomes" id="UP000636709">
    <property type="component" value="Unassembled WGS sequence"/>
</dbReference>
<proteinExistence type="predicted"/>
<feature type="compositionally biased region" description="Low complexity" evidence="1">
    <location>
        <begin position="256"/>
        <end position="280"/>
    </location>
</feature>
<gene>
    <name evidence="2" type="ORF">HU200_025001</name>
</gene>
<feature type="compositionally biased region" description="Low complexity" evidence="1">
    <location>
        <begin position="67"/>
        <end position="78"/>
    </location>
</feature>